<dbReference type="PANTHER" id="PTHR47723:SF24">
    <property type="entry name" value="RNASE H TYPE-1 DOMAIN-CONTAINING PROTEIN"/>
    <property type="match status" value="1"/>
</dbReference>
<dbReference type="PANTHER" id="PTHR47723">
    <property type="entry name" value="OS05G0353850 PROTEIN"/>
    <property type="match status" value="1"/>
</dbReference>
<dbReference type="AlphaFoldDB" id="A0AAE1MMF3"/>
<organism evidence="2 3">
    <name type="scientific">Acacia crassicarpa</name>
    <name type="common">northern wattle</name>
    <dbReference type="NCBI Taxonomy" id="499986"/>
    <lineage>
        <taxon>Eukaryota</taxon>
        <taxon>Viridiplantae</taxon>
        <taxon>Streptophyta</taxon>
        <taxon>Embryophyta</taxon>
        <taxon>Tracheophyta</taxon>
        <taxon>Spermatophyta</taxon>
        <taxon>Magnoliopsida</taxon>
        <taxon>eudicotyledons</taxon>
        <taxon>Gunneridae</taxon>
        <taxon>Pentapetalae</taxon>
        <taxon>rosids</taxon>
        <taxon>fabids</taxon>
        <taxon>Fabales</taxon>
        <taxon>Fabaceae</taxon>
        <taxon>Caesalpinioideae</taxon>
        <taxon>mimosoid clade</taxon>
        <taxon>Acacieae</taxon>
        <taxon>Acacia</taxon>
    </lineage>
</organism>
<dbReference type="SUPFAM" id="SSF53098">
    <property type="entry name" value="Ribonuclease H-like"/>
    <property type="match status" value="1"/>
</dbReference>
<accession>A0AAE1MMF3</accession>
<proteinExistence type="predicted"/>
<reference evidence="2" key="1">
    <citation type="submission" date="2023-10" db="EMBL/GenBank/DDBJ databases">
        <title>Chromosome-level genome of the transformable northern wattle, Acacia crassicarpa.</title>
        <authorList>
            <person name="Massaro I."/>
            <person name="Sinha N.R."/>
            <person name="Poethig S."/>
            <person name="Leichty A.R."/>
        </authorList>
    </citation>
    <scope>NUCLEOTIDE SEQUENCE</scope>
    <source>
        <strain evidence="2">Acra3RX</strain>
        <tissue evidence="2">Leaf</tissue>
    </source>
</reference>
<gene>
    <name evidence="2" type="ORF">QN277_019646</name>
</gene>
<sequence>MMFNLEEEVGGDSLGSWCQIWGVAIWLLWTWRNNEIFQEDFLKPTCPVEMIRKSWKLYCNSTDDVAENVVNPMPNSNTLSVDGAVSQGSKKAGCGGIIRNNKGEWISGFSHFLGRCDVEEAEEWAILLGLRLAWDEGFRRIMVESDSKMVIDKLLSGSTDITSSLVFLQIREMLCRAWEVKLHFAPRSLNALADAMAKRGLTISNVLNVCPDSLRHVLAKDCMRLDPLTIISNI</sequence>
<protein>
    <recommendedName>
        <fullName evidence="1">RNase H type-1 domain-containing protein</fullName>
    </recommendedName>
</protein>
<dbReference type="EMBL" id="JAWXYG010000005">
    <property type="protein sequence ID" value="KAK4270879.1"/>
    <property type="molecule type" value="Genomic_DNA"/>
</dbReference>
<keyword evidence="3" id="KW-1185">Reference proteome</keyword>
<dbReference type="CDD" id="cd06222">
    <property type="entry name" value="RNase_H_like"/>
    <property type="match status" value="1"/>
</dbReference>
<evidence type="ECO:0000313" key="2">
    <source>
        <dbReference type="EMBL" id="KAK4270879.1"/>
    </source>
</evidence>
<dbReference type="Gene3D" id="3.30.420.10">
    <property type="entry name" value="Ribonuclease H-like superfamily/Ribonuclease H"/>
    <property type="match status" value="1"/>
</dbReference>
<dbReference type="InterPro" id="IPR002156">
    <property type="entry name" value="RNaseH_domain"/>
</dbReference>
<dbReference type="InterPro" id="IPR053151">
    <property type="entry name" value="RNase_H-like"/>
</dbReference>
<name>A0AAE1MMF3_9FABA</name>
<dbReference type="GO" id="GO:0004523">
    <property type="term" value="F:RNA-DNA hybrid ribonuclease activity"/>
    <property type="evidence" value="ECO:0007669"/>
    <property type="project" value="InterPro"/>
</dbReference>
<dbReference type="InterPro" id="IPR044730">
    <property type="entry name" value="RNase_H-like_dom_plant"/>
</dbReference>
<dbReference type="Pfam" id="PF13456">
    <property type="entry name" value="RVT_3"/>
    <property type="match status" value="1"/>
</dbReference>
<comment type="caution">
    <text evidence="2">The sequence shown here is derived from an EMBL/GenBank/DDBJ whole genome shotgun (WGS) entry which is preliminary data.</text>
</comment>
<dbReference type="InterPro" id="IPR036397">
    <property type="entry name" value="RNaseH_sf"/>
</dbReference>
<dbReference type="InterPro" id="IPR012337">
    <property type="entry name" value="RNaseH-like_sf"/>
</dbReference>
<feature type="domain" description="RNase H type-1" evidence="1">
    <location>
        <begin position="73"/>
        <end position="202"/>
    </location>
</feature>
<evidence type="ECO:0000259" key="1">
    <source>
        <dbReference type="PROSITE" id="PS50879"/>
    </source>
</evidence>
<evidence type="ECO:0000313" key="3">
    <source>
        <dbReference type="Proteomes" id="UP001293593"/>
    </source>
</evidence>
<dbReference type="GO" id="GO:0003676">
    <property type="term" value="F:nucleic acid binding"/>
    <property type="evidence" value="ECO:0007669"/>
    <property type="project" value="InterPro"/>
</dbReference>
<dbReference type="PROSITE" id="PS50879">
    <property type="entry name" value="RNASE_H_1"/>
    <property type="match status" value="1"/>
</dbReference>
<dbReference type="Proteomes" id="UP001293593">
    <property type="component" value="Unassembled WGS sequence"/>
</dbReference>